<feature type="chain" id="PRO_5034247863" description="Inositol polyphosphate-related phosphatase domain-containing protein" evidence="1">
    <location>
        <begin position="18"/>
        <end position="187"/>
    </location>
</feature>
<dbReference type="InterPro" id="IPR038772">
    <property type="entry name" value="Sph/SMPD2-like"/>
</dbReference>
<feature type="domain" description="Inositol polyphosphate-related phosphatase" evidence="2">
    <location>
        <begin position="48"/>
        <end position="168"/>
    </location>
</feature>
<evidence type="ECO:0000313" key="4">
    <source>
        <dbReference type="Proteomes" id="UP000663831"/>
    </source>
</evidence>
<name>A0A8H3DJ74_9AGAM</name>
<accession>A0A8H3DJ74</accession>
<gene>
    <name evidence="3" type="ORF">RDB_LOCUS160777</name>
</gene>
<reference evidence="3" key="1">
    <citation type="submission" date="2021-01" db="EMBL/GenBank/DDBJ databases">
        <authorList>
            <person name="Kaushik A."/>
        </authorList>
    </citation>
    <scope>NUCLEOTIDE SEQUENCE</scope>
    <source>
        <strain evidence="3">AG3-1AP</strain>
    </source>
</reference>
<proteinExistence type="predicted"/>
<evidence type="ECO:0000313" key="3">
    <source>
        <dbReference type="EMBL" id="CAE6533211.1"/>
    </source>
</evidence>
<dbReference type="GO" id="GO:0046856">
    <property type="term" value="P:phosphatidylinositol dephosphorylation"/>
    <property type="evidence" value="ECO:0007669"/>
    <property type="project" value="InterPro"/>
</dbReference>
<sequence length="187" mass="19779">MVLPTALFLAWAGCVAAQASSGTFSVLSYNVELLSSGNPAVNTPLLAPKLTPYGIVNVQEDFNYHAALYAGDVHPYRTATSGGVVFGSGLNTLSNYPFIDLQRVAWSQCAIGSGDCLTPKGFTLLRARLDNGVYVDIYNLHTDAGSKPADITARNANIAQVISYINANSAGNAVVVYVLGLRMLGFK</sequence>
<dbReference type="Pfam" id="PF22669">
    <property type="entry name" value="Exo_endo_phos2"/>
    <property type="match status" value="1"/>
</dbReference>
<dbReference type="GO" id="GO:0004767">
    <property type="term" value="F:sphingomyelin phosphodiesterase activity"/>
    <property type="evidence" value="ECO:0007669"/>
    <property type="project" value="InterPro"/>
</dbReference>
<evidence type="ECO:0000256" key="1">
    <source>
        <dbReference type="SAM" id="SignalP"/>
    </source>
</evidence>
<dbReference type="EMBL" id="CAJMWV010008011">
    <property type="protein sequence ID" value="CAE6533211.1"/>
    <property type="molecule type" value="Genomic_DNA"/>
</dbReference>
<keyword evidence="1" id="KW-0732">Signal</keyword>
<dbReference type="GO" id="GO:0016791">
    <property type="term" value="F:phosphatase activity"/>
    <property type="evidence" value="ECO:0007669"/>
    <property type="project" value="InterPro"/>
</dbReference>
<comment type="caution">
    <text evidence="3">The sequence shown here is derived from an EMBL/GenBank/DDBJ whole genome shotgun (WGS) entry which is preliminary data.</text>
</comment>
<dbReference type="Proteomes" id="UP000663831">
    <property type="component" value="Unassembled WGS sequence"/>
</dbReference>
<dbReference type="OrthoDB" id="3172332at2759"/>
<dbReference type="PANTHER" id="PTHR16320:SF1">
    <property type="entry name" value="SPHINGOMYELINASE DDB_G0288017"/>
    <property type="match status" value="1"/>
</dbReference>
<dbReference type="AlphaFoldDB" id="A0A8H3DJ74"/>
<feature type="signal peptide" evidence="1">
    <location>
        <begin position="1"/>
        <end position="17"/>
    </location>
</feature>
<dbReference type="PANTHER" id="PTHR16320">
    <property type="entry name" value="SPHINGOMYELINASE FAMILY MEMBER"/>
    <property type="match status" value="1"/>
</dbReference>
<dbReference type="InterPro" id="IPR036691">
    <property type="entry name" value="Endo/exonu/phosph_ase_sf"/>
</dbReference>
<organism evidence="3 4">
    <name type="scientific">Rhizoctonia solani</name>
    <dbReference type="NCBI Taxonomy" id="456999"/>
    <lineage>
        <taxon>Eukaryota</taxon>
        <taxon>Fungi</taxon>
        <taxon>Dikarya</taxon>
        <taxon>Basidiomycota</taxon>
        <taxon>Agaricomycotina</taxon>
        <taxon>Agaricomycetes</taxon>
        <taxon>Cantharellales</taxon>
        <taxon>Ceratobasidiaceae</taxon>
        <taxon>Rhizoctonia</taxon>
    </lineage>
</organism>
<evidence type="ECO:0000259" key="2">
    <source>
        <dbReference type="Pfam" id="PF22669"/>
    </source>
</evidence>
<dbReference type="InterPro" id="IPR000300">
    <property type="entry name" value="IPPc"/>
</dbReference>
<dbReference type="SUPFAM" id="SSF56219">
    <property type="entry name" value="DNase I-like"/>
    <property type="match status" value="1"/>
</dbReference>
<dbReference type="Gene3D" id="3.60.10.10">
    <property type="entry name" value="Endonuclease/exonuclease/phosphatase"/>
    <property type="match status" value="1"/>
</dbReference>
<dbReference type="GO" id="GO:0005737">
    <property type="term" value="C:cytoplasm"/>
    <property type="evidence" value="ECO:0007669"/>
    <property type="project" value="TreeGrafter"/>
</dbReference>
<protein>
    <recommendedName>
        <fullName evidence="2">Inositol polyphosphate-related phosphatase domain-containing protein</fullName>
    </recommendedName>
</protein>